<dbReference type="RefSeq" id="WP_186555639.1">
    <property type="nucleotide sequence ID" value="NZ_JABWRE020000002.1"/>
</dbReference>
<dbReference type="EMBL" id="JABWRE020000002">
    <property type="protein sequence ID" value="MBV4539421.1"/>
    <property type="molecule type" value="Genomic_DNA"/>
</dbReference>
<organism evidence="2">
    <name type="scientific">Pseudomonas urmiensis</name>
    <dbReference type="NCBI Taxonomy" id="2745493"/>
    <lineage>
        <taxon>Bacteria</taxon>
        <taxon>Pseudomonadati</taxon>
        <taxon>Pseudomonadota</taxon>
        <taxon>Gammaproteobacteria</taxon>
        <taxon>Pseudomonadales</taxon>
        <taxon>Pseudomonadaceae</taxon>
        <taxon>Pseudomonas</taxon>
    </lineage>
</organism>
<feature type="domain" description="Glycosyl transferase family 1" evidence="1">
    <location>
        <begin position="179"/>
        <end position="330"/>
    </location>
</feature>
<dbReference type="Proteomes" id="UP000599879">
    <property type="component" value="Unassembled WGS sequence"/>
</dbReference>
<reference evidence="2" key="1">
    <citation type="journal article" date="2020" name="Microorganisms">
        <title>Reliable Identification of Environmental Pseudomonas Isolates Using the rpoD Gene.</title>
        <authorList>
            <consortium name="The Broad Institute Genome Sequencing Platform"/>
            <person name="Girard L."/>
            <person name="Lood C."/>
            <person name="Rokni-Zadeh H."/>
            <person name="van Noort V."/>
            <person name="Lavigne R."/>
            <person name="De Mot R."/>
        </authorList>
    </citation>
    <scope>NUCLEOTIDE SEQUENCE</scope>
    <source>
        <strain evidence="2">SWRI10</strain>
    </source>
</reference>
<dbReference type="PANTHER" id="PTHR45947">
    <property type="entry name" value="SULFOQUINOVOSYL TRANSFERASE SQD2"/>
    <property type="match status" value="1"/>
</dbReference>
<dbReference type="PANTHER" id="PTHR45947:SF3">
    <property type="entry name" value="SULFOQUINOVOSYL TRANSFERASE SQD2"/>
    <property type="match status" value="1"/>
</dbReference>
<dbReference type="Gene3D" id="3.40.50.2000">
    <property type="entry name" value="Glycogen Phosphorylase B"/>
    <property type="match status" value="1"/>
</dbReference>
<dbReference type="Pfam" id="PF00534">
    <property type="entry name" value="Glycos_transf_1"/>
    <property type="match status" value="1"/>
</dbReference>
<gene>
    <name evidence="3" type="ORF">HU737_026010</name>
    <name evidence="2" type="ORF">HU737_15470</name>
</gene>
<dbReference type="EMBL" id="JABWRE010000010">
    <property type="protein sequence ID" value="MBC3442089.1"/>
    <property type="molecule type" value="Genomic_DNA"/>
</dbReference>
<keyword evidence="3" id="KW-0328">Glycosyltransferase</keyword>
<dbReference type="InterPro" id="IPR050194">
    <property type="entry name" value="Glycosyltransferase_grp1"/>
</dbReference>
<evidence type="ECO:0000259" key="1">
    <source>
        <dbReference type="Pfam" id="PF00534"/>
    </source>
</evidence>
<comment type="caution">
    <text evidence="2">The sequence shown here is derived from an EMBL/GenBank/DDBJ whole genome shotgun (WGS) entry which is preliminary data.</text>
</comment>
<sequence length="367" mass="39777">MNIVNMMWAGGSPYMSIHKVHHQVLSQAGAHAHISNWLLLGGELSCGVGSTRQWNMPQRALKGRHAWRLLVPFLRRRLRRALLAAQADVLLLDGVGVARLVLPLLQQLPGVRAAILFHGETRLSRADVQLLLSVPLDRLDIAAVSQTLAQSLEQDLGRPVRTLRMALDPAAFSASLLTQDQARQALGLPQQGQIFGAVGRLVASKGFEVLLEAFAKAHAGQPDLHLAILGEGPLRASLQARIEALGLSANVWLCGHRESLHQLYRAFDWLLVPSRAEGLGLVVQEAVMADVPVVCSDLAVFREQLAEGGCYLPVGDTQAWAQAIARCAQLDAAEVALRQRQALAPEQAWRAFQQGSAELLRGSGSAR</sequence>
<dbReference type="AlphaFoldDB" id="A0A923JWG6"/>
<proteinExistence type="predicted"/>
<keyword evidence="3" id="KW-0808">Transferase</keyword>
<reference evidence="3" key="3">
    <citation type="submission" date="2021-06" db="EMBL/GenBank/DDBJ databases">
        <title>Updating the genus Pseudomonas: Description of 43 new species and partition of the Pseudomonas putida group.</title>
        <authorList>
            <person name="Girard L."/>
            <person name="Lood C."/>
            <person name="Vandamme P."/>
            <person name="Rokni-Zadeh H."/>
            <person name="Van Noort V."/>
            <person name="Hofte M."/>
            <person name="Lavigne R."/>
            <person name="De Mot R."/>
        </authorList>
    </citation>
    <scope>NUCLEOTIDE SEQUENCE</scope>
    <source>
        <strain evidence="3">SWRI10</strain>
    </source>
</reference>
<dbReference type="GO" id="GO:0016757">
    <property type="term" value="F:glycosyltransferase activity"/>
    <property type="evidence" value="ECO:0007669"/>
    <property type="project" value="UniProtKB-KW"/>
</dbReference>
<name>A0A923JWG6_9PSED</name>
<dbReference type="SUPFAM" id="SSF53756">
    <property type="entry name" value="UDP-Glycosyltransferase/glycogen phosphorylase"/>
    <property type="match status" value="1"/>
</dbReference>
<protein>
    <submittedName>
        <fullName evidence="2">Glycosyltransferase</fullName>
        <ecNumber evidence="3">2.4.-.-</ecNumber>
    </submittedName>
</protein>
<reference evidence="2" key="2">
    <citation type="submission" date="2020-07" db="EMBL/GenBank/DDBJ databases">
        <authorList>
            <person name="Lood C."/>
            <person name="Girard L."/>
        </authorList>
    </citation>
    <scope>NUCLEOTIDE SEQUENCE</scope>
    <source>
        <strain evidence="2">SWRI10</strain>
    </source>
</reference>
<evidence type="ECO:0000313" key="2">
    <source>
        <dbReference type="EMBL" id="MBC3442089.1"/>
    </source>
</evidence>
<dbReference type="EC" id="2.4.-.-" evidence="3"/>
<dbReference type="InterPro" id="IPR001296">
    <property type="entry name" value="Glyco_trans_1"/>
</dbReference>
<accession>A0A923JWG6</accession>
<evidence type="ECO:0000313" key="3">
    <source>
        <dbReference type="EMBL" id="MBV4539421.1"/>
    </source>
</evidence>